<evidence type="ECO:0000313" key="6">
    <source>
        <dbReference type="Proteomes" id="UP001152797"/>
    </source>
</evidence>
<dbReference type="GO" id="GO:0032259">
    <property type="term" value="P:methylation"/>
    <property type="evidence" value="ECO:0007669"/>
    <property type="project" value="UniProtKB-KW"/>
</dbReference>
<keyword evidence="6" id="KW-1185">Reference proteome</keyword>
<evidence type="ECO:0000313" key="4">
    <source>
        <dbReference type="EMBL" id="CAI3973955.1"/>
    </source>
</evidence>
<keyword evidence="1" id="KW-0489">Methyltransferase</keyword>
<dbReference type="Gene3D" id="3.40.50.150">
    <property type="entry name" value="Vaccinia Virus protein VP39"/>
    <property type="match status" value="1"/>
</dbReference>
<keyword evidence="2" id="KW-0808">Transferase</keyword>
<feature type="region of interest" description="Disordered" evidence="3">
    <location>
        <begin position="545"/>
        <end position="567"/>
    </location>
</feature>
<feature type="region of interest" description="Disordered" evidence="3">
    <location>
        <begin position="1"/>
        <end position="22"/>
    </location>
</feature>
<dbReference type="InterPro" id="IPR001525">
    <property type="entry name" value="C5_MeTfrase"/>
</dbReference>
<dbReference type="EMBL" id="CAMXCT030000110">
    <property type="protein sequence ID" value="CAL4761267.1"/>
    <property type="molecule type" value="Genomic_DNA"/>
</dbReference>
<dbReference type="SUPFAM" id="SSF53335">
    <property type="entry name" value="S-adenosyl-L-methionine-dependent methyltransferases"/>
    <property type="match status" value="1"/>
</dbReference>
<comment type="caution">
    <text evidence="4">The sequence shown here is derived from an EMBL/GenBank/DDBJ whole genome shotgun (WGS) entry which is preliminary data.</text>
</comment>
<dbReference type="InterPro" id="IPR029063">
    <property type="entry name" value="SAM-dependent_MTases_sf"/>
</dbReference>
<feature type="compositionally biased region" description="Polar residues" evidence="3">
    <location>
        <begin position="1205"/>
        <end position="1223"/>
    </location>
</feature>
<evidence type="ECO:0000256" key="1">
    <source>
        <dbReference type="ARBA" id="ARBA00022603"/>
    </source>
</evidence>
<evidence type="ECO:0000313" key="5">
    <source>
        <dbReference type="EMBL" id="CAL4761267.1"/>
    </source>
</evidence>
<reference evidence="5 6" key="2">
    <citation type="submission" date="2024-05" db="EMBL/GenBank/DDBJ databases">
        <authorList>
            <person name="Chen Y."/>
            <person name="Shah S."/>
            <person name="Dougan E. K."/>
            <person name="Thang M."/>
            <person name="Chan C."/>
        </authorList>
    </citation>
    <scope>NUCLEOTIDE SEQUENCE [LARGE SCALE GENOMIC DNA]</scope>
</reference>
<name>A0A9P1FGL9_9DINO</name>
<dbReference type="EMBL" id="CAMXCT010000110">
    <property type="protein sequence ID" value="CAI3973955.1"/>
    <property type="molecule type" value="Genomic_DNA"/>
</dbReference>
<sequence length="2163" mass="234686">MARRPTAASALDSPPSELVAELEDSSVEYEPWAIPSWSRLRPETPSAPSTSIRNWVYQNEEDRHPAPGAIPVGTMAILVVKAQVPADRTLQSDDETQVFAKQCIAARDVKTVIETCSGIGCLGVGLEEAGFEVIARSDWNPILLGLAQKLHSSDTLLGDVCTDALLSDIASRYPSARTLAAGISCQPYSRLGDRRHQDDPRLALCALGQLASPLQSAWIGAFVMCHFHERLGLSQPSQPEVVLLRLMGQLLKARDETFGDQTSSDCQQFQTMIKDMKFSMDGKSWGVHVNSNAIHAEASPCPGQVEHEDEQHDQQGLEHVAGDQQIKPCAKDTSQGIVADTPVPVATRPEPAPEFAQHFKPAEEHKPLMMPNDCTRATSGGPIVADGRSSFVGVQAGWYKPQTSEGLSKSKSQCPDLHVGMPGLSDGTNVGRPNLPHTGSTPDLNVTEQAGIFESGASMPFRPTDQGLPIVHRPVVHGLSEQPKPCPEEHKLPMLPKDCTRDASLSPNIGDGRSSHVGVQAGWCQPQTSESLSKVESEFREIHVGQPGLTGGPNVGRPSTPTTGPTPTMMITKKADNFESGALTFVQSTEQCPIVHCPVAHGPSMQSKPCNNHPPQGVTACTPVPETNQPDPAEKVAQPPIPTGEHQPPKMPHWCNQGVPVGPITTDDRSGFVGVQAGWYQPQTSEVLSMVQSEGCEFHAGQSDTSGGIKVGIPNVPPSDHAPKQTATEKGGKIESNALMPVRSTSQSLPIAQCPVAHGLSNVQAGWNPPQTTVCPDVFAQSVSSIQYGKDQGVQSTEGKGAYQRQCQAAHVECLDHLQLHCQVPVVKPSEHAVPAHVQSESKPPCTAIGPDASAQSELLVQSMVGRPAQSHVIQSPSHEAFTKVQECQSYENRPTIMPVGVANASNSNADRRMPTETAIGHVASNAIDRTCPGWLLPMPNKPWPTKEKCHMPLTPCQPHQALTHVDQRVMPPGKEACGHLSQVFKQAAVPEAATCQFPTAVCPSLEFAKPGSAVPTCLRTGKQQTPQIEAHIGTATPQPSQPPTPVTQPANKHASHLNDDDSNDKNLPHIGQPDDCNRQPHHATQVAPSPELDITDTQKELAKVEELLEDEAFEPMPNHGGVMGFEATKRRKIHHTPANGEGHTTANTIRASGGKSCPAEPAHKRSPLPVRQLTGVTADGGSLCGTPPFGAAPVSMSDRHPGVATNSARQTHQSPDQATSAAGNPPAGSLPHADPGQQEHTKTVWIMQEDSRIPLEIRVNAEVTPGQITQAEAKLGSMVQPIFPRSWVDSPLALYEPVPAKQFIHLHQHAKQTKCPLLTGGSTMPNLAFPCTRIGALWQQGPWVAQDEMDYYLSAAEVGGNISAFSPTVFHHEAAADEEAGVWLCHPIQYANENHTFVSAAIVANHWVPIVIQAKNNVVQLTTTPEGSCYIRAATEIANDMGKTLEVIQKVLPQNFHADCGFQSFAWVVAIAMQQPPVAISPSQAEGWRHLFAQHLLHIDQHLQTIEGLAVGGMKHDTDVHKRLTQLLKEHGVWAERADERAASIMERVPQDNIRSVLAAKKPWADLKQAANQARPPVKLIMQDELEAQIAARAQHRNQFGRKPAKAPQRPPDQGKSPPNVSAVELSVPVGVFKQQDGKVLGPLQAAQVQPNAEGVVLVDQADAAAVLKLPTPVTQKGLAVLVLATKDNASMHEGDPTRFPAMCNQTQEPIIASGYLYQLGSQAVQRHEPATKLAVDESTTEAVRCIVFRDQAGAIWDELLSHPVKTIFTNEPLLQPVSQGESPVIDVWDRQWVTKRYEKVKPINADMFVFLFRMIADNANELISKSGHGGVYFEPRSSCGRYPSSTHHVTWLPNLSYQEAKYAQQTSPQVTTLVRNSNRYGLRSDAMNAQEIHMKHRPETPLLLGQNKMLYSLGPLPYSTTKSAVSKLLQAWQWEARPLQPRGRSLDGNGVQWTIQATSDPSHWIYVLQHGDVLISKLHEDKQAEPAVPYSIVASKRTLQHLQSTGEQIDPWIANDPWNPSNKSKQHVQPNSQPAGLSANMLAAMETNVERKIMSALAPKLASTDSDVPMEVDAIDARVTRLEQQLSQVHANQTGMEAKMCQLDQSVQQVQTSQIGVEASMSQMQLQLDQQSQHITHALDRKMSEQMDKIEALLCKRGRHE</sequence>
<proteinExistence type="predicted"/>
<dbReference type="Proteomes" id="UP001152797">
    <property type="component" value="Unassembled WGS sequence"/>
</dbReference>
<feature type="compositionally biased region" description="Low complexity" evidence="3">
    <location>
        <begin position="558"/>
        <end position="567"/>
    </location>
</feature>
<feature type="region of interest" description="Disordered" evidence="3">
    <location>
        <begin position="1136"/>
        <end position="1240"/>
    </location>
</feature>
<reference evidence="4" key="1">
    <citation type="submission" date="2022-10" db="EMBL/GenBank/DDBJ databases">
        <authorList>
            <person name="Chen Y."/>
            <person name="Dougan E. K."/>
            <person name="Chan C."/>
            <person name="Rhodes N."/>
            <person name="Thang M."/>
        </authorList>
    </citation>
    <scope>NUCLEOTIDE SEQUENCE</scope>
</reference>
<gene>
    <name evidence="4" type="ORF">C1SCF055_LOCUS2398</name>
</gene>
<feature type="region of interest" description="Disordered" evidence="3">
    <location>
        <begin position="1599"/>
        <end position="1623"/>
    </location>
</feature>
<dbReference type="EMBL" id="CAMXCT020000110">
    <property type="protein sequence ID" value="CAL1127330.1"/>
    <property type="molecule type" value="Genomic_DNA"/>
</dbReference>
<feature type="region of interest" description="Disordered" evidence="3">
    <location>
        <begin position="1034"/>
        <end position="1095"/>
    </location>
</feature>
<evidence type="ECO:0000256" key="3">
    <source>
        <dbReference type="SAM" id="MobiDB-lite"/>
    </source>
</evidence>
<accession>A0A9P1FGL9</accession>
<organism evidence="4">
    <name type="scientific">Cladocopium goreaui</name>
    <dbReference type="NCBI Taxonomy" id="2562237"/>
    <lineage>
        <taxon>Eukaryota</taxon>
        <taxon>Sar</taxon>
        <taxon>Alveolata</taxon>
        <taxon>Dinophyceae</taxon>
        <taxon>Suessiales</taxon>
        <taxon>Symbiodiniaceae</taxon>
        <taxon>Cladocopium</taxon>
    </lineage>
</organism>
<feature type="compositionally biased region" description="Basic and acidic residues" evidence="3">
    <location>
        <begin position="1057"/>
        <end position="1068"/>
    </location>
</feature>
<dbReference type="GO" id="GO:0008168">
    <property type="term" value="F:methyltransferase activity"/>
    <property type="evidence" value="ECO:0007669"/>
    <property type="project" value="UniProtKB-KW"/>
</dbReference>
<protein>
    <submittedName>
        <fullName evidence="4">Uncharacterized protein</fullName>
    </submittedName>
</protein>
<dbReference type="Pfam" id="PF00145">
    <property type="entry name" value="DNA_methylase"/>
    <property type="match status" value="1"/>
</dbReference>
<evidence type="ECO:0000256" key="2">
    <source>
        <dbReference type="ARBA" id="ARBA00022679"/>
    </source>
</evidence>